<comment type="subcellular location">
    <subcellularLocation>
        <location evidence="1">Secreted</location>
        <location evidence="1">Extracellular space</location>
        <location evidence="1">Extracellular matrix</location>
    </subcellularLocation>
</comment>
<dbReference type="InterPro" id="IPR050525">
    <property type="entry name" value="ECM_Assembly_Org"/>
</dbReference>
<evidence type="ECO:0000256" key="4">
    <source>
        <dbReference type="ARBA" id="ARBA00022729"/>
    </source>
</evidence>
<evidence type="ECO:0000259" key="13">
    <source>
        <dbReference type="PROSITE" id="PS50279"/>
    </source>
</evidence>
<feature type="domain" description="VWFA" evidence="12">
    <location>
        <begin position="1032"/>
        <end position="1201"/>
    </location>
</feature>
<dbReference type="SMART" id="SM00131">
    <property type="entry name" value="KU"/>
    <property type="match status" value="2"/>
</dbReference>
<dbReference type="OrthoDB" id="6132182at2759"/>
<comment type="caution">
    <text evidence="14">The sequence shown here is derived from an EMBL/GenBank/DDBJ whole genome shotgun (WGS) entry which is preliminary data.</text>
</comment>
<dbReference type="CDD" id="cd01472">
    <property type="entry name" value="vWA_collagen"/>
    <property type="match status" value="3"/>
</dbReference>
<dbReference type="SUPFAM" id="SSF53300">
    <property type="entry name" value="vWA-like"/>
    <property type="match status" value="11"/>
</dbReference>
<keyword evidence="3" id="KW-0272">Extracellular matrix</keyword>
<keyword evidence="4 11" id="KW-0732">Signal</keyword>
<keyword evidence="6" id="KW-0130">Cell adhesion</keyword>
<dbReference type="CDD" id="cd01450">
    <property type="entry name" value="vWFA_subfamily_ECM"/>
    <property type="match status" value="3"/>
</dbReference>
<evidence type="ECO:0000313" key="15">
    <source>
        <dbReference type="Proteomes" id="UP000727407"/>
    </source>
</evidence>
<dbReference type="PANTHER" id="PTHR24020:SF86">
    <property type="entry name" value="COLLAGEN, TYPE VI, ALPHA 4"/>
    <property type="match status" value="1"/>
</dbReference>
<gene>
    <name evidence="14" type="ORF">DAT39_014128</name>
</gene>
<reference evidence="14" key="1">
    <citation type="submission" date="2020-07" db="EMBL/GenBank/DDBJ databases">
        <title>Clarias magur genome sequencing, assembly and annotation.</title>
        <authorList>
            <person name="Kushwaha B."/>
            <person name="Kumar R."/>
            <person name="Das P."/>
            <person name="Joshi C.G."/>
            <person name="Kumar D."/>
            <person name="Nagpure N.S."/>
            <person name="Pandey M."/>
            <person name="Agarwal S."/>
            <person name="Srivastava S."/>
            <person name="Singh M."/>
            <person name="Sahoo L."/>
            <person name="Jayasankar P."/>
            <person name="Meher P.K."/>
            <person name="Koringa P.G."/>
            <person name="Iquebal M.A."/>
            <person name="Das S.P."/>
            <person name="Bit A."/>
            <person name="Patnaik S."/>
            <person name="Patel N."/>
            <person name="Shah T.M."/>
            <person name="Hinsu A."/>
            <person name="Jena J.K."/>
        </authorList>
    </citation>
    <scope>NUCLEOTIDE SEQUENCE</scope>
    <source>
        <strain evidence="14">CIFAMagur01</strain>
        <tissue evidence="14">Testis</tissue>
    </source>
</reference>
<protein>
    <submittedName>
        <fullName evidence="14">Collagen alpha-6(VI) chain-like</fullName>
    </submittedName>
</protein>
<feature type="domain" description="BPTI/Kunitz inhibitor" evidence="13">
    <location>
        <begin position="2676"/>
        <end position="2727"/>
    </location>
</feature>
<feature type="domain" description="VWFA" evidence="12">
    <location>
        <begin position="2380"/>
        <end position="2578"/>
    </location>
</feature>
<dbReference type="InterPro" id="IPR020901">
    <property type="entry name" value="Prtase_inh_Kunz-CS"/>
</dbReference>
<dbReference type="Pfam" id="PF00014">
    <property type="entry name" value="Kunitz_BPTI"/>
    <property type="match status" value="2"/>
</dbReference>
<dbReference type="PANTHER" id="PTHR24020">
    <property type="entry name" value="COLLAGEN ALPHA"/>
    <property type="match status" value="1"/>
</dbReference>
<dbReference type="EMBL" id="QNUK01000288">
    <property type="protein sequence ID" value="KAF5896159.1"/>
    <property type="molecule type" value="Genomic_DNA"/>
</dbReference>
<dbReference type="CDD" id="cd22635">
    <property type="entry name" value="Kunitz_papilin"/>
    <property type="match status" value="1"/>
</dbReference>
<evidence type="ECO:0000256" key="5">
    <source>
        <dbReference type="ARBA" id="ARBA00022737"/>
    </source>
</evidence>
<dbReference type="Proteomes" id="UP000727407">
    <property type="component" value="Unassembled WGS sequence"/>
</dbReference>
<evidence type="ECO:0000259" key="12">
    <source>
        <dbReference type="PROSITE" id="PS50234"/>
    </source>
</evidence>
<evidence type="ECO:0000256" key="1">
    <source>
        <dbReference type="ARBA" id="ARBA00004498"/>
    </source>
</evidence>
<feature type="domain" description="VWFA" evidence="12">
    <location>
        <begin position="2171"/>
        <end position="2349"/>
    </location>
</feature>
<dbReference type="FunFam" id="4.10.410.10:FF:000020">
    <property type="entry name" value="Collagen, type VI, alpha 3"/>
    <property type="match status" value="2"/>
</dbReference>
<feature type="domain" description="BPTI/Kunitz inhibitor" evidence="13">
    <location>
        <begin position="2736"/>
        <end position="2777"/>
    </location>
</feature>
<dbReference type="InterPro" id="IPR036465">
    <property type="entry name" value="vWFA_dom_sf"/>
</dbReference>
<keyword evidence="2" id="KW-0964">Secreted</keyword>
<dbReference type="GO" id="GO:0005581">
    <property type="term" value="C:collagen trimer"/>
    <property type="evidence" value="ECO:0007669"/>
    <property type="project" value="UniProtKB-KW"/>
</dbReference>
<feature type="signal peptide" evidence="11">
    <location>
        <begin position="1"/>
        <end position="22"/>
    </location>
</feature>
<proteinExistence type="predicted"/>
<dbReference type="PRINTS" id="PR00453">
    <property type="entry name" value="VWFADOMAIN"/>
</dbReference>
<dbReference type="InterPro" id="IPR002223">
    <property type="entry name" value="Kunitz_BPTI"/>
</dbReference>
<dbReference type="InterPro" id="IPR002035">
    <property type="entry name" value="VWF_A"/>
</dbReference>
<dbReference type="InterPro" id="IPR008160">
    <property type="entry name" value="Collagen"/>
</dbReference>
<keyword evidence="9" id="KW-0325">Glycoprotein</keyword>
<feature type="region of interest" description="Disordered" evidence="10">
    <location>
        <begin position="1807"/>
        <end position="2141"/>
    </location>
</feature>
<name>A0A8J4WXZ3_CLAMG</name>
<accession>A0A8J4WXZ3</accession>
<dbReference type="CDD" id="cd22630">
    <property type="entry name" value="Kunitz_collagen_alpha6_VI"/>
    <property type="match status" value="1"/>
</dbReference>
<feature type="domain" description="VWFA" evidence="12">
    <location>
        <begin position="431"/>
        <end position="567"/>
    </location>
</feature>
<feature type="compositionally biased region" description="Basic and acidic residues" evidence="10">
    <location>
        <begin position="1867"/>
        <end position="1879"/>
    </location>
</feature>
<feature type="domain" description="VWFA" evidence="12">
    <location>
        <begin position="236"/>
        <end position="414"/>
    </location>
</feature>
<feature type="chain" id="PRO_5035320689" evidence="11">
    <location>
        <begin position="23"/>
        <end position="2777"/>
    </location>
</feature>
<evidence type="ECO:0000256" key="2">
    <source>
        <dbReference type="ARBA" id="ARBA00022525"/>
    </source>
</evidence>
<dbReference type="PROSITE" id="PS00280">
    <property type="entry name" value="BPTI_KUNITZ_1"/>
    <property type="match status" value="1"/>
</dbReference>
<dbReference type="GO" id="GO:0007155">
    <property type="term" value="P:cell adhesion"/>
    <property type="evidence" value="ECO:0007669"/>
    <property type="project" value="UniProtKB-KW"/>
</dbReference>
<dbReference type="GO" id="GO:0004867">
    <property type="term" value="F:serine-type endopeptidase inhibitor activity"/>
    <property type="evidence" value="ECO:0007669"/>
    <property type="project" value="InterPro"/>
</dbReference>
<dbReference type="Pfam" id="PF00092">
    <property type="entry name" value="VWA"/>
    <property type="match status" value="10"/>
</dbReference>
<dbReference type="SMART" id="SM00327">
    <property type="entry name" value="VWA"/>
    <property type="match status" value="11"/>
</dbReference>
<dbReference type="Gene3D" id="4.10.410.10">
    <property type="entry name" value="Pancreatic trypsin inhibitor Kunitz domain"/>
    <property type="match status" value="2"/>
</dbReference>
<evidence type="ECO:0000256" key="7">
    <source>
        <dbReference type="ARBA" id="ARBA00023119"/>
    </source>
</evidence>
<feature type="domain" description="VWFA" evidence="12">
    <location>
        <begin position="34"/>
        <end position="212"/>
    </location>
</feature>
<dbReference type="FunFam" id="3.40.50.410:FF:000004">
    <property type="entry name" value="collagen alpha-6(VI) chain"/>
    <property type="match status" value="6"/>
</dbReference>
<feature type="compositionally biased region" description="Low complexity" evidence="10">
    <location>
        <begin position="1940"/>
        <end position="1965"/>
    </location>
</feature>
<evidence type="ECO:0000256" key="6">
    <source>
        <dbReference type="ARBA" id="ARBA00022889"/>
    </source>
</evidence>
<sequence>MGKTKGLFLLVILTSGFLLSSAQKTVCTQEALADIVFLVDSSFSIGTENFQKIRDFLFTFVNSFDVSPDKVQIGLVQYSNSPHSEFHLNTFETKEKILDYIGNLPYRGGGTRTGLGLSFLLKQHFVKEAGSRAKDGVPQVAVVITDGQSQDDVEPHAQDLKQQGIILYAIGIKDADMEQLKEIATKPHDQHIYSVTDFTALQGISQGFIQVLCTTVEEAKRLVSQVPLGCKANLADIVFLVDGSSSIGHADFLKVKKFLHDFIVALDVHPNKVKVGIVQFSNNPQDEVQLGQYADKNDLLEKVDNLSQLGGGTETGKALQFIGDNYFTNSSGSRISQSVPQIAVVITDGGSADEMKSPATELRKKGVLIFTIGVGKDSITELESIANKPYQHFVLSFEDYEELVKATSTTADKVCISVEAQQQALAPKSKDVLVLVDSSVEQTQKVSQFLNRLASQLNVGSSSNQMALAQFSENVSVEFRFDAYKTKNEALALIRKFQLRGTGQRKLGKAMDYVRTHLLTPEAGSRIAEGNKQYLLIVSKGESNDDVHKALRTLKDEEVTVVNVDFSKELFVLASPGQPESHSPRGSAPTLGVPKVKGVSFVHDARNKNAVEITQDVKTIIETKEMVQVTGDCKSAPVADIVFIVDVSDSIGISNFRLVRNFLHRMINGLEISSDGVRVGMVLYSDTPTADFYLNTFDNKDDILQYMKLLPFKGGESKTSKALKFAREKLFNNETGSRRDVGVQQIAVVITEGDSLDNVTIHATELRRSGVQVYALGVTKDNVERLKEIASYPPARFVFSVESFARLNTMEKILRKTLCNNVVRSAVDKSVRYTLKQGCVQTEEADIYFLIDHSGSIYPSDFQDMKKFILEFLLMFSIGPKQVRVGVVKFASDTTLEFRLDAYNDRASLERAVDSIQQIGGGTQTGDALSHMIPLFKEAEKTRGTKVQEILIVITDGKSQDDVKEPAAKLRAQGVTIYAIGVKDANQPELLEIAADPKRMYFVTNFDSLKPLKNEIITDICSDEACKTMLADVIFLIDGSGSIETTDFLKMKKFMNTIISNSVIGKDSVQVGVVQFSSDSNVEFSLNDFSNKHEMQEAVNDMEQRGGGTMTGHALRFVTGYFDPQQGGRPSTHQILIVITDGESQDAVAQPAQILRDKGITIYSIGVLNANSTQLREISGTRDKVYLERDFDALDSLYKDILLKICTSVDDCQKSQVADVVFLVDDSSSITGDGFDSMKFFMNSVVNTTQVGKDNVRFCTILYSDTPKSKFALNRYYSKREVRDAINDLKQEGGNTYTAKALHYSLEYFSEANGGRGTKGVPQMLFVITDGEATDPHDLPKAADELQKLGVSVHGIGVAGAKTDELEIITKDKRKISHVNDFEALKTLQKNISSVICNNTKPECQKQAADLVILIDGSESIKAMSWKTMISFMLSLIDNLRIKQDLFRIGVAQFSTHYKKEFYLNEYNNDVDVKEAIEDIKQMKEGTKIGYALKQVKEFFKASRGSRIQDGISQNLLLITDGESHDDVKGPADELRAMGIAMFVIGIGEISWSQINYIAASPARVFYVDNFDHLKLNRTTQLVVDSICTISIIPEEQKSCTVDIGIGFDISHGSSHSLFSGQYSLRTYLPQIIRQISTVNNLCCLPEQPVLQTNIGFRLVASNGKILNDINFEAYSDASVKKVMDYNKTQPLAFNTQLLQSFQDKFRASKAGVKVLIIFTDGLDVSVQNLIVASENLKKSGVHALIPVALEGVKSTTDLQKLEYGRGFGYNEPLMIDMQNVASSLQKQIDSVTSRECCNVTCKCSGHEGVRGPQGPPGTKGSPGQKGHPGFPGEEGRVGERGPTGLNGTQGHPGCQGRRGIKGGRGYRGDTGEDGEHGLDGVNGEQGVTGLAGYPGEPGDQGSPGKKGVQGIPGVPGQKGLRGDPGVSGVDNNAHGPKGESGNPGQPGEPGPDGSSGRPGDKGSPGQKGRRGIAGSIGINGSPGEFGLIGAPGPSGPQGQSGPSGAPGQKGILGFPGPQGPPGAQGIIGSKGSVGPRGPKGQLGDPGNKGEAGPVGSRGLQGNDGPDGYGLPGHKGQKGDLGFPGYPGLQGESGDIGREGNNGPKGRRGRGGNAGRLGTPGDPGPIGSPGQRGPKGPPGIPEKSTCQLISYVQENCACCKDKAACPVYPTELVIGLDVSEDMTPQLFERMRSSLLSLLDRINIAESNCPTGTRVAVVSYSSNTKHLIRFSDHRRKKDLLEAVKNIPLTRTSNRRDIGAAMRFVGRNVFKRIRQGVLIRKVAIFLSGGQSQDLTTITTAVLEYKALDINLGVIGFRDTPNVQRAFEADETGSFINVRERSEAQGAALDRIQRCIICFDPCHPARDCPQKSTVSTPKEVDVDLAILVDGSRDIQADQYQGVKEVLRTVLDQLVVSDQPSTLDTQARVALYQQSSSYSEAQAPVKQIFTFQQFQDHNQMKQSISVNLQQTGGYSRLGHALEFVIKQGLLTASRSRKNKMVLLIVGGETEYSDRAKLDFISMMAKCHGVVLLTLTVGDHFNCTQVEELASLPTEQHIVHLGHVKQGEQEYSRRFIRTFLHILSREMNTYPSPLLRQQCESFPQQQNKGQFHVVYEAAKRPPVQRFPLTASTFTEYTETEGVEVKELDKVFAEPTVTLRETEYEYGHVLNSEPGDSNVVQCLLQMDSGILCGEYVQRWYYEKNARACLHFWYGGCGGNSNRFSTKTECYITCVLKKITDVCHLKKDEGSCSNYVPKWFYDQKQNKCSHFWYGGCGGNLNRFD</sequence>
<dbReference type="SUPFAM" id="SSF57362">
    <property type="entry name" value="BPTI-like"/>
    <property type="match status" value="2"/>
</dbReference>
<dbReference type="InterPro" id="IPR036880">
    <property type="entry name" value="Kunitz_BPTI_sf"/>
</dbReference>
<keyword evidence="5" id="KW-0677">Repeat</keyword>
<keyword evidence="7 14" id="KW-0176">Collagen</keyword>
<feature type="non-terminal residue" evidence="14">
    <location>
        <position position="1"/>
    </location>
</feature>
<evidence type="ECO:0000256" key="8">
    <source>
        <dbReference type="ARBA" id="ARBA00023157"/>
    </source>
</evidence>
<dbReference type="PROSITE" id="PS50234">
    <property type="entry name" value="VWFA"/>
    <property type="match status" value="10"/>
</dbReference>
<evidence type="ECO:0000256" key="9">
    <source>
        <dbReference type="ARBA" id="ARBA00023180"/>
    </source>
</evidence>
<organism evidence="14 15">
    <name type="scientific">Clarias magur</name>
    <name type="common">Asian catfish</name>
    <name type="synonym">Macropteronotus magur</name>
    <dbReference type="NCBI Taxonomy" id="1594786"/>
    <lineage>
        <taxon>Eukaryota</taxon>
        <taxon>Metazoa</taxon>
        <taxon>Chordata</taxon>
        <taxon>Craniata</taxon>
        <taxon>Vertebrata</taxon>
        <taxon>Euteleostomi</taxon>
        <taxon>Actinopterygii</taxon>
        <taxon>Neopterygii</taxon>
        <taxon>Teleostei</taxon>
        <taxon>Ostariophysi</taxon>
        <taxon>Siluriformes</taxon>
        <taxon>Clariidae</taxon>
        <taxon>Clarias</taxon>
    </lineage>
</organism>
<dbReference type="Pfam" id="PF01391">
    <property type="entry name" value="Collagen"/>
    <property type="match status" value="4"/>
</dbReference>
<evidence type="ECO:0000256" key="11">
    <source>
        <dbReference type="SAM" id="SignalP"/>
    </source>
</evidence>
<evidence type="ECO:0000313" key="14">
    <source>
        <dbReference type="EMBL" id="KAF5896159.1"/>
    </source>
</evidence>
<evidence type="ECO:0000256" key="10">
    <source>
        <dbReference type="SAM" id="MobiDB-lite"/>
    </source>
</evidence>
<dbReference type="Gene3D" id="3.40.50.410">
    <property type="entry name" value="von Willebrand factor, type A domain"/>
    <property type="match status" value="10"/>
</dbReference>
<evidence type="ECO:0000256" key="3">
    <source>
        <dbReference type="ARBA" id="ARBA00022530"/>
    </source>
</evidence>
<keyword evidence="15" id="KW-1185">Reference proteome</keyword>
<feature type="domain" description="VWFA" evidence="12">
    <location>
        <begin position="1219"/>
        <end position="1392"/>
    </location>
</feature>
<dbReference type="PROSITE" id="PS50279">
    <property type="entry name" value="BPTI_KUNITZ_2"/>
    <property type="match status" value="2"/>
</dbReference>
<feature type="domain" description="VWFA" evidence="12">
    <location>
        <begin position="846"/>
        <end position="1016"/>
    </location>
</feature>
<keyword evidence="8" id="KW-1015">Disulfide bond</keyword>
<feature type="compositionally biased region" description="Low complexity" evidence="10">
    <location>
        <begin position="1997"/>
        <end position="2028"/>
    </location>
</feature>
<feature type="domain" description="VWFA" evidence="12">
    <location>
        <begin position="640"/>
        <end position="818"/>
    </location>
</feature>
<feature type="domain" description="VWFA" evidence="12">
    <location>
        <begin position="1410"/>
        <end position="1587"/>
    </location>
</feature>
<dbReference type="FunFam" id="3.40.50.410:FF:000001">
    <property type="entry name" value="Collagen, type XII, alpha 1"/>
    <property type="match status" value="1"/>
</dbReference>
<dbReference type="FunFam" id="3.40.50.410:FF:000021">
    <property type="entry name" value="Collagen, type VI, alpha 3"/>
    <property type="match status" value="1"/>
</dbReference>